<sequence length="121" mass="14158">MNIHVGQEIEKVLLDSGIKKKEFARRIHTSTRNVYSILKKKEIKTDQLIVISKVLNYNFFSLYVKPIEEQRLHMLSVMNEMQQCNARKNNNKVMITLELDGKPETLAQSIKRLQMINQALD</sequence>
<protein>
    <submittedName>
        <fullName evidence="2">Cro/C1-type HTH DNA-binding domain-containing protein</fullName>
    </submittedName>
</protein>
<dbReference type="Proteomes" id="UP000190961">
    <property type="component" value="Unassembled WGS sequence"/>
</dbReference>
<dbReference type="EMBL" id="FUZU01000002">
    <property type="protein sequence ID" value="SKC71656.1"/>
    <property type="molecule type" value="Genomic_DNA"/>
</dbReference>
<reference evidence="2 3" key="1">
    <citation type="submission" date="2017-02" db="EMBL/GenBank/DDBJ databases">
        <authorList>
            <person name="Peterson S.W."/>
        </authorList>
    </citation>
    <scope>NUCLEOTIDE SEQUENCE [LARGE SCALE GENOMIC DNA]</scope>
    <source>
        <strain evidence="2 3">DSM 25262</strain>
    </source>
</reference>
<dbReference type="InterPro" id="IPR001387">
    <property type="entry name" value="Cro/C1-type_HTH"/>
</dbReference>
<evidence type="ECO:0000313" key="3">
    <source>
        <dbReference type="Proteomes" id="UP000190961"/>
    </source>
</evidence>
<keyword evidence="3" id="KW-1185">Reference proteome</keyword>
<proteinExistence type="predicted"/>
<dbReference type="GO" id="GO:0003677">
    <property type="term" value="F:DNA binding"/>
    <property type="evidence" value="ECO:0007669"/>
    <property type="project" value="UniProtKB-KW"/>
</dbReference>
<keyword evidence="2" id="KW-0238">DNA-binding</keyword>
<dbReference type="Pfam" id="PF13443">
    <property type="entry name" value="HTH_26"/>
    <property type="match status" value="1"/>
</dbReference>
<accession>A0A1T5L6F7</accession>
<dbReference type="Gene3D" id="1.10.260.40">
    <property type="entry name" value="lambda repressor-like DNA-binding domains"/>
    <property type="match status" value="1"/>
</dbReference>
<gene>
    <name evidence="2" type="ORF">SAMN05660236_2640</name>
</gene>
<dbReference type="SUPFAM" id="SSF47413">
    <property type="entry name" value="lambda repressor-like DNA-binding domains"/>
    <property type="match status" value="1"/>
</dbReference>
<name>A0A1T5L6F7_9BACT</name>
<dbReference type="STRING" id="688867.SAMN05660236_2640"/>
<dbReference type="OrthoDB" id="799937at2"/>
<evidence type="ECO:0000313" key="2">
    <source>
        <dbReference type="EMBL" id="SKC71656.1"/>
    </source>
</evidence>
<feature type="domain" description="HTH cro/C1-type" evidence="1">
    <location>
        <begin position="9"/>
        <end position="57"/>
    </location>
</feature>
<dbReference type="InterPro" id="IPR010982">
    <property type="entry name" value="Lambda_DNA-bd_dom_sf"/>
</dbReference>
<evidence type="ECO:0000259" key="1">
    <source>
        <dbReference type="Pfam" id="PF13443"/>
    </source>
</evidence>
<dbReference type="AlphaFoldDB" id="A0A1T5L6F7"/>
<organism evidence="2 3">
    <name type="scientific">Ohtaekwangia koreensis</name>
    <dbReference type="NCBI Taxonomy" id="688867"/>
    <lineage>
        <taxon>Bacteria</taxon>
        <taxon>Pseudomonadati</taxon>
        <taxon>Bacteroidota</taxon>
        <taxon>Cytophagia</taxon>
        <taxon>Cytophagales</taxon>
        <taxon>Fulvivirgaceae</taxon>
        <taxon>Ohtaekwangia</taxon>
    </lineage>
</organism>
<dbReference type="RefSeq" id="WP_079687230.1">
    <property type="nucleotide sequence ID" value="NZ_FUZU01000002.1"/>
</dbReference>